<keyword evidence="3" id="KW-0238">DNA-binding</keyword>
<organism evidence="8 9">
    <name type="scientific">Saccharothrix algeriensis</name>
    <dbReference type="NCBI Taxonomy" id="173560"/>
    <lineage>
        <taxon>Bacteria</taxon>
        <taxon>Bacillati</taxon>
        <taxon>Actinomycetota</taxon>
        <taxon>Actinomycetes</taxon>
        <taxon>Pseudonocardiales</taxon>
        <taxon>Pseudonocardiaceae</taxon>
        <taxon>Saccharothrix</taxon>
    </lineage>
</organism>
<evidence type="ECO:0000313" key="8">
    <source>
        <dbReference type="EMBL" id="QTR02818.1"/>
    </source>
</evidence>
<dbReference type="GO" id="GO:0000976">
    <property type="term" value="F:transcription cis-regulatory region binding"/>
    <property type="evidence" value="ECO:0007669"/>
    <property type="project" value="TreeGrafter"/>
</dbReference>
<dbReference type="InterPro" id="IPR036388">
    <property type="entry name" value="WH-like_DNA-bd_sf"/>
</dbReference>
<sequence>MGGLVVQRVFRLHDRRGAGNAHSCDRERPGRCGRSLGERGCQRHGYEVSVVSTAAAALKAFHQAEFVLLALELPDIDGLEVCRCIRAAGDLPIIAVTRRDTELDRVLGLQAGADDYLAKPYGFRELLARMDAVLRRARPTPSAPKQVSRGRLRIDGHTREVRLGDKRVVVTRKEFDLLILLASQPDTVVSRKQLMSRVWAETWMESARTIDTHVSSLRSKLGSRDWIITVRGVGFRMGRARAQRPPGLRSRDGS</sequence>
<dbReference type="InterPro" id="IPR011006">
    <property type="entry name" value="CheY-like_superfamily"/>
</dbReference>
<dbReference type="GO" id="GO:0032993">
    <property type="term" value="C:protein-DNA complex"/>
    <property type="evidence" value="ECO:0007669"/>
    <property type="project" value="TreeGrafter"/>
</dbReference>
<dbReference type="InterPro" id="IPR001789">
    <property type="entry name" value="Sig_transdc_resp-reg_receiver"/>
</dbReference>
<dbReference type="InterPro" id="IPR001867">
    <property type="entry name" value="OmpR/PhoB-type_DNA-bd"/>
</dbReference>
<evidence type="ECO:0000256" key="4">
    <source>
        <dbReference type="ARBA" id="ARBA00023163"/>
    </source>
</evidence>
<dbReference type="CDD" id="cd00383">
    <property type="entry name" value="trans_reg_C"/>
    <property type="match status" value="1"/>
</dbReference>
<dbReference type="EMBL" id="CP072788">
    <property type="protein sequence ID" value="QTR02818.1"/>
    <property type="molecule type" value="Genomic_DNA"/>
</dbReference>
<dbReference type="Proteomes" id="UP000671828">
    <property type="component" value="Chromosome"/>
</dbReference>
<dbReference type="GO" id="GO:0005829">
    <property type="term" value="C:cytosol"/>
    <property type="evidence" value="ECO:0007669"/>
    <property type="project" value="TreeGrafter"/>
</dbReference>
<evidence type="ECO:0000259" key="6">
    <source>
        <dbReference type="SMART" id="SM00448"/>
    </source>
</evidence>
<feature type="domain" description="Response regulatory" evidence="6">
    <location>
        <begin position="19"/>
        <end position="130"/>
    </location>
</feature>
<evidence type="ECO:0000256" key="3">
    <source>
        <dbReference type="ARBA" id="ARBA00023125"/>
    </source>
</evidence>
<evidence type="ECO:0000256" key="1">
    <source>
        <dbReference type="ARBA" id="ARBA00022553"/>
    </source>
</evidence>
<dbReference type="SUPFAM" id="SSF46894">
    <property type="entry name" value="C-terminal effector domain of the bipartite response regulators"/>
    <property type="match status" value="1"/>
</dbReference>
<keyword evidence="4" id="KW-0804">Transcription</keyword>
<dbReference type="Gene3D" id="3.40.50.2300">
    <property type="match status" value="1"/>
</dbReference>
<dbReference type="SMART" id="SM00448">
    <property type="entry name" value="REC"/>
    <property type="match status" value="1"/>
</dbReference>
<dbReference type="AlphaFoldDB" id="A0A8T8HWC8"/>
<dbReference type="PANTHER" id="PTHR48111">
    <property type="entry name" value="REGULATOR OF RPOS"/>
    <property type="match status" value="1"/>
</dbReference>
<evidence type="ECO:0000259" key="7">
    <source>
        <dbReference type="SMART" id="SM00862"/>
    </source>
</evidence>
<dbReference type="PANTHER" id="PTHR48111:SF72">
    <property type="entry name" value="SENSORY TRANSDUCTION PROTEIN REGX3"/>
    <property type="match status" value="1"/>
</dbReference>
<keyword evidence="2" id="KW-0805">Transcription regulation</keyword>
<dbReference type="SMART" id="SM00862">
    <property type="entry name" value="Trans_reg_C"/>
    <property type="match status" value="1"/>
</dbReference>
<evidence type="ECO:0000256" key="5">
    <source>
        <dbReference type="ARBA" id="ARBA00041201"/>
    </source>
</evidence>
<accession>A0A8T8HWC8</accession>
<dbReference type="Gene3D" id="6.10.250.690">
    <property type="match status" value="1"/>
</dbReference>
<dbReference type="SUPFAM" id="SSF52172">
    <property type="entry name" value="CheY-like"/>
    <property type="match status" value="1"/>
</dbReference>
<dbReference type="GO" id="GO:0000156">
    <property type="term" value="F:phosphorelay response regulator activity"/>
    <property type="evidence" value="ECO:0007669"/>
    <property type="project" value="TreeGrafter"/>
</dbReference>
<dbReference type="InterPro" id="IPR016032">
    <property type="entry name" value="Sig_transdc_resp-reg_C-effctor"/>
</dbReference>
<proteinExistence type="predicted"/>
<name>A0A8T8HWC8_9PSEU</name>
<protein>
    <recommendedName>
        <fullName evidence="5">Sensory transduction protein RegX3</fullName>
    </recommendedName>
</protein>
<dbReference type="InterPro" id="IPR039420">
    <property type="entry name" value="WalR-like"/>
</dbReference>
<evidence type="ECO:0000313" key="9">
    <source>
        <dbReference type="Proteomes" id="UP000671828"/>
    </source>
</evidence>
<keyword evidence="1" id="KW-0597">Phosphoprotein</keyword>
<feature type="domain" description="OmpR/PhoB-type" evidence="7">
    <location>
        <begin position="165"/>
        <end position="237"/>
    </location>
</feature>
<reference evidence="8" key="1">
    <citation type="submission" date="2021-04" db="EMBL/GenBank/DDBJ databases">
        <title>Saccharothrix algeriensis WGS.</title>
        <authorList>
            <person name="Stuskova K."/>
            <person name="Hakalova E."/>
            <person name="Tebbal A.B."/>
            <person name="Eichmeier A."/>
        </authorList>
    </citation>
    <scope>NUCLEOTIDE SEQUENCE</scope>
    <source>
        <strain evidence="8">NRRL B-24137</strain>
    </source>
</reference>
<dbReference type="Pfam" id="PF00486">
    <property type="entry name" value="Trans_reg_C"/>
    <property type="match status" value="1"/>
</dbReference>
<dbReference type="GO" id="GO:0006355">
    <property type="term" value="P:regulation of DNA-templated transcription"/>
    <property type="evidence" value="ECO:0007669"/>
    <property type="project" value="InterPro"/>
</dbReference>
<gene>
    <name evidence="8" type="ORF">J7S33_27960</name>
</gene>
<dbReference type="Gene3D" id="1.10.10.10">
    <property type="entry name" value="Winged helix-like DNA-binding domain superfamily/Winged helix DNA-binding domain"/>
    <property type="match status" value="1"/>
</dbReference>
<dbReference type="Pfam" id="PF00072">
    <property type="entry name" value="Response_reg"/>
    <property type="match status" value="1"/>
</dbReference>
<evidence type="ECO:0000256" key="2">
    <source>
        <dbReference type="ARBA" id="ARBA00023015"/>
    </source>
</evidence>